<evidence type="ECO:0000256" key="1">
    <source>
        <dbReference type="ARBA" id="ARBA00008764"/>
    </source>
</evidence>
<accession>A0A0R1JS97</accession>
<dbReference type="PANTHER" id="PTHR15462:SF8">
    <property type="entry name" value="SERINE PROTEASE"/>
    <property type="match status" value="1"/>
</dbReference>
<evidence type="ECO:0000256" key="5">
    <source>
        <dbReference type="ARBA" id="ARBA00022825"/>
    </source>
</evidence>
<keyword evidence="9" id="KW-1185">Reference proteome</keyword>
<organism evidence="8 9">
    <name type="scientific">Lacticaseibacillus nasuensis JCM 17158</name>
    <dbReference type="NCBI Taxonomy" id="1291734"/>
    <lineage>
        <taxon>Bacteria</taxon>
        <taxon>Bacillati</taxon>
        <taxon>Bacillota</taxon>
        <taxon>Bacilli</taxon>
        <taxon>Lactobacillales</taxon>
        <taxon>Lactobacillaceae</taxon>
        <taxon>Lacticaseibacillus</taxon>
    </lineage>
</organism>
<feature type="domain" description="Peptidase S1" evidence="7">
    <location>
        <begin position="102"/>
        <end position="253"/>
    </location>
</feature>
<protein>
    <recommendedName>
        <fullName evidence="6">Serine protease</fullName>
        <ecNumber evidence="6">3.4.21.-</ecNumber>
    </recommendedName>
</protein>
<keyword evidence="5 6" id="KW-0720">Serine protease</keyword>
<dbReference type="EC" id="3.4.21.-" evidence="6"/>
<dbReference type="InterPro" id="IPR008256">
    <property type="entry name" value="Peptidase_S1B"/>
</dbReference>
<dbReference type="PRINTS" id="PR00839">
    <property type="entry name" value="V8PROTEASE"/>
</dbReference>
<reference evidence="8 9" key="1">
    <citation type="journal article" date="2015" name="Genome Announc.">
        <title>Expanding the biotechnology potential of lactobacilli through comparative genomics of 213 strains and associated genera.</title>
        <authorList>
            <person name="Sun Z."/>
            <person name="Harris H.M."/>
            <person name="McCann A."/>
            <person name="Guo C."/>
            <person name="Argimon S."/>
            <person name="Zhang W."/>
            <person name="Yang X."/>
            <person name="Jeffery I.B."/>
            <person name="Cooney J.C."/>
            <person name="Kagawa T.F."/>
            <person name="Liu W."/>
            <person name="Song Y."/>
            <person name="Salvetti E."/>
            <person name="Wrobel A."/>
            <person name="Rasinkangas P."/>
            <person name="Parkhill J."/>
            <person name="Rea M.C."/>
            <person name="O'Sullivan O."/>
            <person name="Ritari J."/>
            <person name="Douillard F.P."/>
            <person name="Paul Ross R."/>
            <person name="Yang R."/>
            <person name="Briner A.E."/>
            <person name="Felis G.E."/>
            <person name="de Vos W.M."/>
            <person name="Barrangou R."/>
            <person name="Klaenhammer T.R."/>
            <person name="Caufield P.W."/>
            <person name="Cui Y."/>
            <person name="Zhang H."/>
            <person name="O'Toole P.W."/>
        </authorList>
    </citation>
    <scope>NUCLEOTIDE SEQUENCE [LARGE SCALE GENOMIC DNA]</scope>
    <source>
        <strain evidence="8 9">JCM 17158</strain>
    </source>
</reference>
<dbReference type="Proteomes" id="UP000051804">
    <property type="component" value="Unassembled WGS sequence"/>
</dbReference>
<dbReference type="InterPro" id="IPR043504">
    <property type="entry name" value="Peptidase_S1_PA_chymotrypsin"/>
</dbReference>
<evidence type="ECO:0000256" key="6">
    <source>
        <dbReference type="RuleBase" id="RU004296"/>
    </source>
</evidence>
<comment type="caution">
    <text evidence="8">The sequence shown here is derived from an EMBL/GenBank/DDBJ whole genome shotgun (WGS) entry which is preliminary data.</text>
</comment>
<evidence type="ECO:0000313" key="8">
    <source>
        <dbReference type="EMBL" id="KRK74192.1"/>
    </source>
</evidence>
<dbReference type="InterPro" id="IPR009003">
    <property type="entry name" value="Peptidase_S1_PA"/>
</dbReference>
<dbReference type="PATRIC" id="fig|1291734.4.peg.814"/>
<keyword evidence="2 6" id="KW-0645">Protease</keyword>
<dbReference type="PANTHER" id="PTHR15462">
    <property type="entry name" value="SERINE PROTEASE"/>
    <property type="match status" value="1"/>
</dbReference>
<dbReference type="InterPro" id="IPR050966">
    <property type="entry name" value="Glutamyl_endopeptidase"/>
</dbReference>
<proteinExistence type="inferred from homology"/>
<sequence length="425" mass="45485">MNRFAKFICEADFFDQKAGGMMQMTSGLIMLATLGGWWPTGGNVIPETQAPVATVLPGDALQQSVIGVDTRKIIGATKTYPYRAIVRIRVHFPKLAANIDVQGTGTLIGNDTVLTAGHVLYDRTLGGWATRVQVAPGAGKTGTPYGIVSGRQWTVPTQYSSTGKASADLGVIKLATPIGKTTGYLGLTSAMPAGTRVTLAGYAVAAGGNLGVATGNLQTVSGGMATYTLDTSAGDSGSGLFSTTHRIGVVHTLGSSTMNEGVALTAAWVAWLNQWRAKATSVAANHLVTITKPLTIWQTVTFQRKVATARLGTVYRVRREYLAPNGYYYDALYDGTGKLRGVINRGAVTTLKATPVRQWQVVRRVGYTRWQNLFWTKRKGTTTAWRGRRVYVATRYRLGNGVSYASLYTRPGGTWLGFVNVSALG</sequence>
<name>A0A0R1JS97_9LACO</name>
<dbReference type="SUPFAM" id="SSF50494">
    <property type="entry name" value="Trypsin-like serine proteases"/>
    <property type="match status" value="1"/>
</dbReference>
<dbReference type="Gene3D" id="2.40.10.10">
    <property type="entry name" value="Trypsin-like serine proteases"/>
    <property type="match status" value="2"/>
</dbReference>
<evidence type="ECO:0000256" key="3">
    <source>
        <dbReference type="ARBA" id="ARBA00022729"/>
    </source>
</evidence>
<dbReference type="Pfam" id="PF00089">
    <property type="entry name" value="Trypsin"/>
    <property type="match status" value="1"/>
</dbReference>
<evidence type="ECO:0000259" key="7">
    <source>
        <dbReference type="Pfam" id="PF00089"/>
    </source>
</evidence>
<comment type="similarity">
    <text evidence="1 6">Belongs to the peptidase S1B family.</text>
</comment>
<evidence type="ECO:0000313" key="9">
    <source>
        <dbReference type="Proteomes" id="UP000051804"/>
    </source>
</evidence>
<evidence type="ECO:0000256" key="2">
    <source>
        <dbReference type="ARBA" id="ARBA00022670"/>
    </source>
</evidence>
<keyword evidence="4 6" id="KW-0378">Hydrolase</keyword>
<dbReference type="OrthoDB" id="2289994at2"/>
<dbReference type="GO" id="GO:0004252">
    <property type="term" value="F:serine-type endopeptidase activity"/>
    <property type="evidence" value="ECO:0007669"/>
    <property type="project" value="InterPro"/>
</dbReference>
<evidence type="ECO:0000256" key="4">
    <source>
        <dbReference type="ARBA" id="ARBA00022801"/>
    </source>
</evidence>
<dbReference type="GO" id="GO:0006508">
    <property type="term" value="P:proteolysis"/>
    <property type="evidence" value="ECO:0007669"/>
    <property type="project" value="UniProtKB-KW"/>
</dbReference>
<dbReference type="InterPro" id="IPR001254">
    <property type="entry name" value="Trypsin_dom"/>
</dbReference>
<dbReference type="EMBL" id="AZDJ01000001">
    <property type="protein sequence ID" value="KRK74192.1"/>
    <property type="molecule type" value="Genomic_DNA"/>
</dbReference>
<dbReference type="STRING" id="1291734.FD02_GL000787"/>
<gene>
    <name evidence="8" type="ORF">FD02_GL000787</name>
</gene>
<dbReference type="AlphaFoldDB" id="A0A0R1JS97"/>
<keyword evidence="3" id="KW-0732">Signal</keyword>